<comment type="caution">
    <text evidence="2">The sequence shown here is derived from an EMBL/GenBank/DDBJ whole genome shotgun (WGS) entry which is preliminary data.</text>
</comment>
<keyword evidence="3" id="KW-1185">Reference proteome</keyword>
<organism evidence="2 3">
    <name type="scientific">Mesonia sediminis</name>
    <dbReference type="NCBI Taxonomy" id="1703946"/>
    <lineage>
        <taxon>Bacteria</taxon>
        <taxon>Pseudomonadati</taxon>
        <taxon>Bacteroidota</taxon>
        <taxon>Flavobacteriia</taxon>
        <taxon>Flavobacteriales</taxon>
        <taxon>Flavobacteriaceae</taxon>
        <taxon>Mesonia</taxon>
    </lineage>
</organism>
<feature type="domain" description="NADPH-dependent FMN reductase-like" evidence="1">
    <location>
        <begin position="1"/>
        <end position="133"/>
    </location>
</feature>
<accession>A0ABW5SBV5</accession>
<dbReference type="InterPro" id="IPR005025">
    <property type="entry name" value="FMN_Rdtase-like_dom"/>
</dbReference>
<dbReference type="EMBL" id="JBHULZ010000023">
    <property type="protein sequence ID" value="MFD2697186.1"/>
    <property type="molecule type" value="Genomic_DNA"/>
</dbReference>
<dbReference type="InterPro" id="IPR050712">
    <property type="entry name" value="NAD(P)H-dep_reductase"/>
</dbReference>
<dbReference type="PANTHER" id="PTHR30543">
    <property type="entry name" value="CHROMATE REDUCTASE"/>
    <property type="match status" value="1"/>
</dbReference>
<dbReference type="Pfam" id="PF03358">
    <property type="entry name" value="FMN_red"/>
    <property type="match status" value="1"/>
</dbReference>
<dbReference type="Gene3D" id="3.40.50.360">
    <property type="match status" value="1"/>
</dbReference>
<evidence type="ECO:0000259" key="1">
    <source>
        <dbReference type="Pfam" id="PF03358"/>
    </source>
</evidence>
<gene>
    <name evidence="2" type="ORF">ACFSQ0_04205</name>
</gene>
<dbReference type="Proteomes" id="UP001597357">
    <property type="component" value="Unassembled WGS sequence"/>
</dbReference>
<dbReference type="InterPro" id="IPR029039">
    <property type="entry name" value="Flavoprotein-like_sf"/>
</dbReference>
<keyword evidence="2" id="KW-0560">Oxidoreductase</keyword>
<proteinExistence type="predicted"/>
<reference evidence="3" key="1">
    <citation type="journal article" date="2019" name="Int. J. Syst. Evol. Microbiol.">
        <title>The Global Catalogue of Microorganisms (GCM) 10K type strain sequencing project: providing services to taxonomists for standard genome sequencing and annotation.</title>
        <authorList>
            <consortium name="The Broad Institute Genomics Platform"/>
            <consortium name="The Broad Institute Genome Sequencing Center for Infectious Disease"/>
            <person name="Wu L."/>
            <person name="Ma J."/>
        </authorList>
    </citation>
    <scope>NUCLEOTIDE SEQUENCE [LARGE SCALE GENOMIC DNA]</scope>
    <source>
        <strain evidence="3">KCTC 42255</strain>
    </source>
</reference>
<evidence type="ECO:0000313" key="3">
    <source>
        <dbReference type="Proteomes" id="UP001597357"/>
    </source>
</evidence>
<name>A0ABW5SBV5_9FLAO</name>
<dbReference type="SUPFAM" id="SSF52218">
    <property type="entry name" value="Flavoproteins"/>
    <property type="match status" value="1"/>
</dbReference>
<sequence>MRILGISGSTQEQGTNHKFLQALGTIVEDPTNFSVEAQLNQIPLFSLKRLENPQKPIQQLKENINQAQLVIICTPEYLHNIPAALKNILEWCTASGEFYQKNVLPITFTPKEPRGNMAMCSLLQSLKALKCNMQTNVNLYHDDVLFKNDSLQLKPDTKEMILASIDLYQ</sequence>
<dbReference type="RefSeq" id="WP_379044580.1">
    <property type="nucleotide sequence ID" value="NZ_JBHULZ010000023.1"/>
</dbReference>
<dbReference type="PANTHER" id="PTHR30543:SF21">
    <property type="entry name" value="NAD(P)H-DEPENDENT FMN REDUCTASE LOT6"/>
    <property type="match status" value="1"/>
</dbReference>
<protein>
    <submittedName>
        <fullName evidence="2">NAD(P)H-dependent oxidoreductase</fullName>
        <ecNumber evidence="2">1.-.-.-</ecNumber>
    </submittedName>
</protein>
<dbReference type="GO" id="GO:0016491">
    <property type="term" value="F:oxidoreductase activity"/>
    <property type="evidence" value="ECO:0007669"/>
    <property type="project" value="UniProtKB-KW"/>
</dbReference>
<evidence type="ECO:0000313" key="2">
    <source>
        <dbReference type="EMBL" id="MFD2697186.1"/>
    </source>
</evidence>
<dbReference type="EC" id="1.-.-.-" evidence="2"/>